<dbReference type="EMBL" id="VSSQ01088859">
    <property type="protein sequence ID" value="MPN35339.1"/>
    <property type="molecule type" value="Genomic_DNA"/>
</dbReference>
<proteinExistence type="predicted"/>
<sequence>MLVVGGQIQVDLHRPPELVVPVVGLCKPKTGYIIQAGVVLSVSHG</sequence>
<dbReference type="AlphaFoldDB" id="A0A645HB36"/>
<organism evidence="1">
    <name type="scientific">bioreactor metagenome</name>
    <dbReference type="NCBI Taxonomy" id="1076179"/>
    <lineage>
        <taxon>unclassified sequences</taxon>
        <taxon>metagenomes</taxon>
        <taxon>ecological metagenomes</taxon>
    </lineage>
</organism>
<comment type="caution">
    <text evidence="1">The sequence shown here is derived from an EMBL/GenBank/DDBJ whole genome shotgun (WGS) entry which is preliminary data.</text>
</comment>
<accession>A0A645HB36</accession>
<evidence type="ECO:0000313" key="1">
    <source>
        <dbReference type="EMBL" id="MPN35339.1"/>
    </source>
</evidence>
<reference evidence="1" key="1">
    <citation type="submission" date="2019-08" db="EMBL/GenBank/DDBJ databases">
        <authorList>
            <person name="Kucharzyk K."/>
            <person name="Murdoch R.W."/>
            <person name="Higgins S."/>
            <person name="Loffler F."/>
        </authorList>
    </citation>
    <scope>NUCLEOTIDE SEQUENCE</scope>
</reference>
<gene>
    <name evidence="1" type="ORF">SDC9_182837</name>
</gene>
<protein>
    <submittedName>
        <fullName evidence="1">Uncharacterized protein</fullName>
    </submittedName>
</protein>
<name>A0A645HB36_9ZZZZ</name>